<dbReference type="Proteomes" id="UP000239406">
    <property type="component" value="Unassembled WGS sequence"/>
</dbReference>
<keyword evidence="2" id="KW-0489">Methyltransferase</keyword>
<dbReference type="AlphaFoldDB" id="A0A2S5T8G9"/>
<dbReference type="RefSeq" id="WP_104356064.1">
    <property type="nucleotide sequence ID" value="NZ_CP064338.1"/>
</dbReference>
<dbReference type="Pfam" id="PF00590">
    <property type="entry name" value="TP_methylase"/>
    <property type="match status" value="1"/>
</dbReference>
<feature type="domain" description="Tetrapyrrole methylase" evidence="1">
    <location>
        <begin position="89"/>
        <end position="223"/>
    </location>
</feature>
<dbReference type="InterPro" id="IPR008189">
    <property type="entry name" value="rRNA_ssu_MeTfrase_I"/>
</dbReference>
<dbReference type="Gene3D" id="3.30.950.10">
    <property type="entry name" value="Methyltransferase, Cobalt-precorrin-4 Transmethylase, Domain 2"/>
    <property type="match status" value="1"/>
</dbReference>
<accession>A0A2S5T8G9</accession>
<proteinExistence type="predicted"/>
<dbReference type="InterPro" id="IPR014776">
    <property type="entry name" value="4pyrrole_Mease_sub2"/>
</dbReference>
<name>A0A2S5T8G9_9BURK</name>
<sequence length="256" mass="27235">MTGRLYLVPVPLDFGTLRADASPPPLTEVLPQQVLETAARLPAWIAENAKTARAFLKRVHAVVPLQQPLQTLAIRELPRPPKGGTRTIPPEVLDALLAPAVQGQDVGLVSEAGMPAVADPGAEVVRRAHELGIAVVPLVGPSSLLLALAASGMNGQSFAFVGYLPVEDGARAARIRELEALARRTGQTQLMIETPYRNPALMQALLAHLRPDTRLSVACGLTLAGGWNRSQSVQRWKLERPGLPADIPAVFAIHGG</sequence>
<dbReference type="SUPFAM" id="SSF53790">
    <property type="entry name" value="Tetrapyrrole methylase"/>
    <property type="match status" value="1"/>
</dbReference>
<protein>
    <submittedName>
        <fullName evidence="2">Ribosomal RNA small subunit methyltransferase I</fullName>
    </submittedName>
</protein>
<evidence type="ECO:0000313" key="2">
    <source>
        <dbReference type="EMBL" id="PPE71273.1"/>
    </source>
</evidence>
<dbReference type="PANTHER" id="PTHR46111:SF2">
    <property type="entry name" value="SAM-DEPENDENT METHYLTRANSFERASE"/>
    <property type="match status" value="1"/>
</dbReference>
<dbReference type="Gene3D" id="3.40.1010.10">
    <property type="entry name" value="Cobalt-precorrin-4 Transmethylase, Domain 1"/>
    <property type="match status" value="1"/>
</dbReference>
<dbReference type="InterPro" id="IPR014777">
    <property type="entry name" value="4pyrrole_Mease_sub1"/>
</dbReference>
<dbReference type="EMBL" id="PSNY01000002">
    <property type="protein sequence ID" value="PPE71273.1"/>
    <property type="molecule type" value="Genomic_DNA"/>
</dbReference>
<reference evidence="2 3" key="1">
    <citation type="submission" date="2018-02" db="EMBL/GenBank/DDBJ databases">
        <title>Reclassifiation of [Polyangium] brachysporum DSM 7029 as Guopingzhaonella breviflexa gen. nov., sp. nov., a member of the family Comamonadaceae.</title>
        <authorList>
            <person name="Tang B."/>
        </authorList>
    </citation>
    <scope>NUCLEOTIDE SEQUENCE [LARGE SCALE GENOMIC DNA]</scope>
    <source>
        <strain evidence="2 3">DSM 15344</strain>
    </source>
</reference>
<dbReference type="GO" id="GO:0032259">
    <property type="term" value="P:methylation"/>
    <property type="evidence" value="ECO:0007669"/>
    <property type="project" value="UniProtKB-KW"/>
</dbReference>
<keyword evidence="3" id="KW-1185">Reference proteome</keyword>
<evidence type="ECO:0000259" key="1">
    <source>
        <dbReference type="Pfam" id="PF00590"/>
    </source>
</evidence>
<dbReference type="InterPro" id="IPR000878">
    <property type="entry name" value="4pyrrol_Mease"/>
</dbReference>
<comment type="caution">
    <text evidence="2">The sequence shown here is derived from an EMBL/GenBank/DDBJ whole genome shotgun (WGS) entry which is preliminary data.</text>
</comment>
<dbReference type="GO" id="GO:0008168">
    <property type="term" value="F:methyltransferase activity"/>
    <property type="evidence" value="ECO:0007669"/>
    <property type="project" value="UniProtKB-KW"/>
</dbReference>
<organism evidence="2 3">
    <name type="scientific">Caldimonas thermodepolymerans</name>
    <dbReference type="NCBI Taxonomy" id="215580"/>
    <lineage>
        <taxon>Bacteria</taxon>
        <taxon>Pseudomonadati</taxon>
        <taxon>Pseudomonadota</taxon>
        <taxon>Betaproteobacteria</taxon>
        <taxon>Burkholderiales</taxon>
        <taxon>Sphaerotilaceae</taxon>
        <taxon>Caldimonas</taxon>
    </lineage>
</organism>
<dbReference type="CDD" id="cd11649">
    <property type="entry name" value="RsmI_like"/>
    <property type="match status" value="1"/>
</dbReference>
<evidence type="ECO:0000313" key="3">
    <source>
        <dbReference type="Proteomes" id="UP000239406"/>
    </source>
</evidence>
<gene>
    <name evidence="2" type="ORF">C1702_02300</name>
</gene>
<keyword evidence="2" id="KW-0808">Transferase</keyword>
<dbReference type="PANTHER" id="PTHR46111">
    <property type="entry name" value="RIBOSOMAL RNA SMALL SUBUNIT METHYLTRANSFERASE I"/>
    <property type="match status" value="1"/>
</dbReference>
<dbReference type="InterPro" id="IPR035996">
    <property type="entry name" value="4pyrrol_Methylase_sf"/>
</dbReference>